<feature type="transmembrane region" description="Helical" evidence="1">
    <location>
        <begin position="223"/>
        <end position="245"/>
    </location>
</feature>
<dbReference type="AlphaFoldDB" id="A0A8J6AVD8"/>
<comment type="caution">
    <text evidence="2">The sequence shown here is derived from an EMBL/GenBank/DDBJ whole genome shotgun (WGS) entry which is preliminary data.</text>
</comment>
<feature type="transmembrane region" description="Helical" evidence="1">
    <location>
        <begin position="162"/>
        <end position="186"/>
    </location>
</feature>
<feature type="transmembrane region" description="Helical" evidence="1">
    <location>
        <begin position="257"/>
        <end position="286"/>
    </location>
</feature>
<evidence type="ECO:0000313" key="2">
    <source>
        <dbReference type="EMBL" id="KAG9395143.1"/>
    </source>
</evidence>
<dbReference type="Proteomes" id="UP000717585">
    <property type="component" value="Unassembled WGS sequence"/>
</dbReference>
<feature type="transmembrane region" description="Helical" evidence="1">
    <location>
        <begin position="306"/>
        <end position="334"/>
    </location>
</feature>
<keyword evidence="3" id="KW-1185">Reference proteome</keyword>
<sequence>MGALICPLNGGNGMSITWAFRVAHGVAEQATDVAVFLVALIFLICYALAPQEVRCSSYMGRIAVFIALMGISSILAVDPVRIVVGVHNVYFGCGAERAGGDSSVCDAFATSVWVTVPTAFRTYVLAVLSSACRHTATTVGMTTAVFLCIAARQDVPAKAARFVLSAWEWCLVAGTGVCMALLLLGLESIYQLFSFIANMGVTVSPVLKDSGGLGSTLSHTATLVFYAVCAIVLTACFMFLAYTMVAARFRHWPRRAAALALVLGLVAPLPAMAVCLASATMLQLLQCFYSPADADEAVCFFYLDDAVWVTLASARVIAGLQVTAIVVAHLAAVFCHWRTGRAGRGDWGSRVRFIH</sequence>
<organism evidence="2 3">
    <name type="scientific">Carpediemonas membranifera</name>
    <dbReference type="NCBI Taxonomy" id="201153"/>
    <lineage>
        <taxon>Eukaryota</taxon>
        <taxon>Metamonada</taxon>
        <taxon>Carpediemonas-like organisms</taxon>
        <taxon>Carpediemonas</taxon>
    </lineage>
</organism>
<reference evidence="2" key="1">
    <citation type="submission" date="2021-05" db="EMBL/GenBank/DDBJ databases">
        <title>A free-living protist that lacks canonical eukaryotic 1 DNA replication and segregation systems.</title>
        <authorList>
            <person name="Salas-Leiva D.E."/>
            <person name="Tromer E.C."/>
            <person name="Curtis B.A."/>
            <person name="Jerlstrom-Hultqvist J."/>
            <person name="Kolisko M."/>
            <person name="Yi Z."/>
            <person name="Salas-Leiva J.S."/>
            <person name="Gallot-Lavallee L."/>
            <person name="Kops G.J.P.L."/>
            <person name="Archibald J.M."/>
            <person name="Simpson A.G.B."/>
            <person name="Roger A.J."/>
        </authorList>
    </citation>
    <scope>NUCLEOTIDE SEQUENCE</scope>
    <source>
        <strain evidence="2">BICM</strain>
    </source>
</reference>
<gene>
    <name evidence="2" type="ORF">J8273_0362</name>
</gene>
<keyword evidence="1" id="KW-1133">Transmembrane helix</keyword>
<proteinExistence type="predicted"/>
<name>A0A8J6AVD8_9EUKA</name>
<dbReference type="EMBL" id="JAHDYR010000012">
    <property type="protein sequence ID" value="KAG9395143.1"/>
    <property type="molecule type" value="Genomic_DNA"/>
</dbReference>
<feature type="transmembrane region" description="Helical" evidence="1">
    <location>
        <begin position="58"/>
        <end position="77"/>
    </location>
</feature>
<feature type="transmembrane region" description="Helical" evidence="1">
    <location>
        <begin position="33"/>
        <end position="49"/>
    </location>
</feature>
<accession>A0A8J6AVD8</accession>
<protein>
    <submittedName>
        <fullName evidence="2">Uncharacterized protein</fullName>
    </submittedName>
</protein>
<keyword evidence="1" id="KW-0472">Membrane</keyword>
<keyword evidence="1" id="KW-0812">Transmembrane</keyword>
<evidence type="ECO:0000313" key="3">
    <source>
        <dbReference type="Proteomes" id="UP000717585"/>
    </source>
</evidence>
<evidence type="ECO:0000256" key="1">
    <source>
        <dbReference type="SAM" id="Phobius"/>
    </source>
</evidence>